<dbReference type="AlphaFoldDB" id="A0A5B7EP09"/>
<evidence type="ECO:0000313" key="2">
    <source>
        <dbReference type="Proteomes" id="UP000324222"/>
    </source>
</evidence>
<dbReference type="EMBL" id="VSRR010003174">
    <property type="protein sequence ID" value="MPC34987.1"/>
    <property type="molecule type" value="Genomic_DNA"/>
</dbReference>
<keyword evidence="2" id="KW-1185">Reference proteome</keyword>
<dbReference type="Proteomes" id="UP000324222">
    <property type="component" value="Unassembled WGS sequence"/>
</dbReference>
<comment type="caution">
    <text evidence="1">The sequence shown here is derived from an EMBL/GenBank/DDBJ whole genome shotgun (WGS) entry which is preliminary data.</text>
</comment>
<accession>A0A5B7EP09</accession>
<evidence type="ECO:0000313" key="1">
    <source>
        <dbReference type="EMBL" id="MPC34987.1"/>
    </source>
</evidence>
<gene>
    <name evidence="1" type="ORF">E2C01_028394</name>
</gene>
<organism evidence="1 2">
    <name type="scientific">Portunus trituberculatus</name>
    <name type="common">Swimming crab</name>
    <name type="synonym">Neptunus trituberculatus</name>
    <dbReference type="NCBI Taxonomy" id="210409"/>
    <lineage>
        <taxon>Eukaryota</taxon>
        <taxon>Metazoa</taxon>
        <taxon>Ecdysozoa</taxon>
        <taxon>Arthropoda</taxon>
        <taxon>Crustacea</taxon>
        <taxon>Multicrustacea</taxon>
        <taxon>Malacostraca</taxon>
        <taxon>Eumalacostraca</taxon>
        <taxon>Eucarida</taxon>
        <taxon>Decapoda</taxon>
        <taxon>Pleocyemata</taxon>
        <taxon>Brachyura</taxon>
        <taxon>Eubrachyura</taxon>
        <taxon>Portunoidea</taxon>
        <taxon>Portunidae</taxon>
        <taxon>Portuninae</taxon>
        <taxon>Portunus</taxon>
    </lineage>
</organism>
<name>A0A5B7EP09_PORTR</name>
<sequence>MDFYTSDERCLKMTHRSQAEGCLWQQCRIQVSSDNGIVHRAHDGINKVIGIAQFHGVSKEFVQLIRSNDIRDGNVLENEIDAILQQISGGDTAVTFNNYRPVCNTMMTDISKLGLMPLF</sequence>
<proteinExistence type="predicted"/>
<reference evidence="1 2" key="1">
    <citation type="submission" date="2019-05" db="EMBL/GenBank/DDBJ databases">
        <title>Another draft genome of Portunus trituberculatus and its Hox gene families provides insights of decapod evolution.</title>
        <authorList>
            <person name="Jeong J.-H."/>
            <person name="Song I."/>
            <person name="Kim S."/>
            <person name="Choi T."/>
            <person name="Kim D."/>
            <person name="Ryu S."/>
            <person name="Kim W."/>
        </authorList>
    </citation>
    <scope>NUCLEOTIDE SEQUENCE [LARGE SCALE GENOMIC DNA]</scope>
    <source>
        <tissue evidence="1">Muscle</tissue>
    </source>
</reference>
<protein>
    <submittedName>
        <fullName evidence="1">Uncharacterized protein</fullName>
    </submittedName>
</protein>